<dbReference type="AlphaFoldDB" id="A0A8J9VA22"/>
<feature type="transmembrane region" description="Helical" evidence="5">
    <location>
        <begin position="241"/>
        <end position="262"/>
    </location>
</feature>
<dbReference type="GO" id="GO:0005886">
    <property type="term" value="C:plasma membrane"/>
    <property type="evidence" value="ECO:0007669"/>
    <property type="project" value="TreeGrafter"/>
</dbReference>
<dbReference type="GO" id="GO:0005385">
    <property type="term" value="F:zinc ion transmembrane transporter activity"/>
    <property type="evidence" value="ECO:0007669"/>
    <property type="project" value="TreeGrafter"/>
</dbReference>
<evidence type="ECO:0000313" key="7">
    <source>
        <dbReference type="Proteomes" id="UP000838878"/>
    </source>
</evidence>
<protein>
    <submittedName>
        <fullName evidence="6">Uncharacterized protein</fullName>
    </submittedName>
</protein>
<keyword evidence="2 5" id="KW-0812">Transmembrane</keyword>
<evidence type="ECO:0000256" key="1">
    <source>
        <dbReference type="ARBA" id="ARBA00004141"/>
    </source>
</evidence>
<dbReference type="Pfam" id="PF02535">
    <property type="entry name" value="Zip"/>
    <property type="match status" value="1"/>
</dbReference>
<dbReference type="PANTHER" id="PTHR11040:SF169">
    <property type="entry name" value="FI24038P1"/>
    <property type="match status" value="1"/>
</dbReference>
<feature type="transmembrane region" description="Helical" evidence="5">
    <location>
        <begin position="175"/>
        <end position="198"/>
    </location>
</feature>
<evidence type="ECO:0000256" key="4">
    <source>
        <dbReference type="ARBA" id="ARBA00023136"/>
    </source>
</evidence>
<evidence type="ECO:0000256" key="5">
    <source>
        <dbReference type="SAM" id="Phobius"/>
    </source>
</evidence>
<feature type="transmembrane region" description="Helical" evidence="5">
    <location>
        <begin position="205"/>
        <end position="229"/>
    </location>
</feature>
<proteinExistence type="predicted"/>
<keyword evidence="4 5" id="KW-0472">Membrane</keyword>
<evidence type="ECO:0000256" key="3">
    <source>
        <dbReference type="ARBA" id="ARBA00022989"/>
    </source>
</evidence>
<sequence>MDVTQAKALAMLSLGVGSFILGMAPAYISQNARRRHPLLISCLLCFGGGVLLSTSLLHILPEARETLPNYSELMLCIGFFLVYVIDEIVHIFYGTSERRSGGRYGSGEHTSLLGGTDGELGRCYGDPQNPMMCHVSHSEPCSKSSSGIIGLLCALFVHSLLEGLAIGLQKTASKVLLLLAAVASHKYVVAFCLGIELCESTSGRICMHIVCVLLFSGGSVAGIGIGGALNNVDVIKNSVAIPIMQALAAGTLLYVTVSEVLPRERARWHERRRGAGLAQFVAVVFGFGIMYLLTRYLDHDAP</sequence>
<feature type="non-terminal residue" evidence="6">
    <location>
        <position position="302"/>
    </location>
</feature>
<feature type="transmembrane region" description="Helical" evidence="5">
    <location>
        <begin position="38"/>
        <end position="60"/>
    </location>
</feature>
<feature type="transmembrane region" description="Helical" evidence="5">
    <location>
        <begin position="6"/>
        <end position="26"/>
    </location>
</feature>
<organism evidence="6 7">
    <name type="scientific">Brenthis ino</name>
    <name type="common">lesser marbled fritillary</name>
    <dbReference type="NCBI Taxonomy" id="405034"/>
    <lineage>
        <taxon>Eukaryota</taxon>
        <taxon>Metazoa</taxon>
        <taxon>Ecdysozoa</taxon>
        <taxon>Arthropoda</taxon>
        <taxon>Hexapoda</taxon>
        <taxon>Insecta</taxon>
        <taxon>Pterygota</taxon>
        <taxon>Neoptera</taxon>
        <taxon>Endopterygota</taxon>
        <taxon>Lepidoptera</taxon>
        <taxon>Glossata</taxon>
        <taxon>Ditrysia</taxon>
        <taxon>Papilionoidea</taxon>
        <taxon>Nymphalidae</taxon>
        <taxon>Heliconiinae</taxon>
        <taxon>Argynnini</taxon>
        <taxon>Brenthis</taxon>
    </lineage>
</organism>
<dbReference type="InterPro" id="IPR003689">
    <property type="entry name" value="ZIP"/>
</dbReference>
<evidence type="ECO:0000313" key="6">
    <source>
        <dbReference type="EMBL" id="CAH0718088.1"/>
    </source>
</evidence>
<dbReference type="EMBL" id="OV170232">
    <property type="protein sequence ID" value="CAH0718088.1"/>
    <property type="molecule type" value="Genomic_DNA"/>
</dbReference>
<feature type="transmembrane region" description="Helical" evidence="5">
    <location>
        <begin position="274"/>
        <end position="293"/>
    </location>
</feature>
<dbReference type="Proteomes" id="UP000838878">
    <property type="component" value="Chromosome 12"/>
</dbReference>
<keyword evidence="7" id="KW-1185">Reference proteome</keyword>
<comment type="subcellular location">
    <subcellularLocation>
        <location evidence="1">Membrane</location>
        <topology evidence="1">Multi-pass membrane protein</topology>
    </subcellularLocation>
</comment>
<keyword evidence="3 5" id="KW-1133">Transmembrane helix</keyword>
<dbReference type="PANTHER" id="PTHR11040">
    <property type="entry name" value="ZINC/IRON TRANSPORTER"/>
    <property type="match status" value="1"/>
</dbReference>
<name>A0A8J9VA22_9NEOP</name>
<dbReference type="OrthoDB" id="448280at2759"/>
<accession>A0A8J9VA22</accession>
<gene>
    <name evidence="6" type="ORF">BINO364_LOCUS4622</name>
</gene>
<feature type="transmembrane region" description="Helical" evidence="5">
    <location>
        <begin position="148"/>
        <end position="169"/>
    </location>
</feature>
<reference evidence="6" key="1">
    <citation type="submission" date="2021-12" db="EMBL/GenBank/DDBJ databases">
        <authorList>
            <person name="Martin H S."/>
        </authorList>
    </citation>
    <scope>NUCLEOTIDE SEQUENCE</scope>
</reference>
<evidence type="ECO:0000256" key="2">
    <source>
        <dbReference type="ARBA" id="ARBA00022692"/>
    </source>
</evidence>
<feature type="transmembrane region" description="Helical" evidence="5">
    <location>
        <begin position="72"/>
        <end position="93"/>
    </location>
</feature>